<accession>A0A1H1MZ11</accession>
<dbReference type="RefSeq" id="WP_157683144.1">
    <property type="nucleotide sequence ID" value="NZ_LT629772.1"/>
</dbReference>
<sequence>MATHVTESAPTWAQVRAAQLLVERARKGLAPQPSERIKALAKATPRPED</sequence>
<proteinExistence type="predicted"/>
<dbReference type="AlphaFoldDB" id="A0A1H1MZ11"/>
<name>A0A1H1MZ11_9ACTN</name>
<dbReference type="EMBL" id="LT629772">
    <property type="protein sequence ID" value="SDR91857.1"/>
    <property type="molecule type" value="Genomic_DNA"/>
</dbReference>
<feature type="region of interest" description="Disordered" evidence="1">
    <location>
        <begin position="29"/>
        <end position="49"/>
    </location>
</feature>
<evidence type="ECO:0000313" key="3">
    <source>
        <dbReference type="Proteomes" id="UP000199103"/>
    </source>
</evidence>
<reference evidence="2 3" key="1">
    <citation type="submission" date="2016-10" db="EMBL/GenBank/DDBJ databases">
        <authorList>
            <person name="de Groot N.N."/>
        </authorList>
    </citation>
    <scope>NUCLEOTIDE SEQUENCE [LARGE SCALE GENOMIC DNA]</scope>
    <source>
        <strain evidence="2 3">DSM 21800</strain>
    </source>
</reference>
<protein>
    <submittedName>
        <fullName evidence="2">Uncharacterized protein</fullName>
    </submittedName>
</protein>
<evidence type="ECO:0000256" key="1">
    <source>
        <dbReference type="SAM" id="MobiDB-lite"/>
    </source>
</evidence>
<evidence type="ECO:0000313" key="2">
    <source>
        <dbReference type="EMBL" id="SDR91857.1"/>
    </source>
</evidence>
<dbReference type="Proteomes" id="UP000199103">
    <property type="component" value="Chromosome I"/>
</dbReference>
<organism evidence="2 3">
    <name type="scientific">Microlunatus soli</name>
    <dbReference type="NCBI Taxonomy" id="630515"/>
    <lineage>
        <taxon>Bacteria</taxon>
        <taxon>Bacillati</taxon>
        <taxon>Actinomycetota</taxon>
        <taxon>Actinomycetes</taxon>
        <taxon>Propionibacteriales</taxon>
        <taxon>Propionibacteriaceae</taxon>
        <taxon>Microlunatus</taxon>
    </lineage>
</organism>
<dbReference type="STRING" id="630515.SAMN04489812_0309"/>
<gene>
    <name evidence="2" type="ORF">SAMN04489812_0309</name>
</gene>
<keyword evidence="3" id="KW-1185">Reference proteome</keyword>